<dbReference type="PANTHER" id="PTHR46462:SF1">
    <property type="entry name" value="HISTONE-LYSINE N-METHYLTRANSFERASE SETD5"/>
    <property type="match status" value="1"/>
</dbReference>
<dbReference type="GO" id="GO:0006355">
    <property type="term" value="P:regulation of DNA-templated transcription"/>
    <property type="evidence" value="ECO:0007669"/>
    <property type="project" value="TreeGrafter"/>
</dbReference>
<name>A0A7J8DD65_MOLMO</name>
<comment type="caution">
    <text evidence="3">The sequence shown here is derived from an EMBL/GenBank/DDBJ whole genome shotgun (WGS) entry which is preliminary data.</text>
</comment>
<keyword evidence="4" id="KW-1185">Reference proteome</keyword>
<keyword evidence="1" id="KW-0156">Chromatin regulator</keyword>
<dbReference type="EMBL" id="JACASF010000018">
    <property type="protein sequence ID" value="KAF6421184.1"/>
    <property type="molecule type" value="Genomic_DNA"/>
</dbReference>
<feature type="region of interest" description="Disordered" evidence="2">
    <location>
        <begin position="99"/>
        <end position="131"/>
    </location>
</feature>
<accession>A0A7J8DD65</accession>
<dbReference type="GO" id="GO:0070210">
    <property type="term" value="C:Rpd3L-Expanded complex"/>
    <property type="evidence" value="ECO:0007669"/>
    <property type="project" value="TreeGrafter"/>
</dbReference>
<sequence length="323" mass="35799">MFSKFDLSYVRAGESQSGEQPTTVYLKRTQLQRWIKQALEEGMAQTSSVPQETRTQHLYQSNENSNSSSICKDNADLLSPLKKWKSRYLMEQNVTKLLRPLSPVTPPPPNPGSKSPQLTTPGPSHPEEECRNGYSLMFSPITSLTTASRCNTPLQFELCHRKDLDLTKVGYLDSNTNSCADRPSLINSGPSDLAPHPSIGPTSETGFPSRSGDGHQTLVRNSDQAFRTEFNLMYAYSPLNAMPRADGLYRGSPLVGDRKPLHLDGGYCSPAEGFSSRYEHGFMKDVSRGSMSPGGERACEGVPSAPQNPPQRKKVSFTWYRPF</sequence>
<evidence type="ECO:0000256" key="1">
    <source>
        <dbReference type="ARBA" id="ARBA00022853"/>
    </source>
</evidence>
<dbReference type="PANTHER" id="PTHR46462">
    <property type="entry name" value="UPSET, ISOFORM A"/>
    <property type="match status" value="1"/>
</dbReference>
<dbReference type="AlphaFoldDB" id="A0A7J8DD65"/>
<feature type="region of interest" description="Disordered" evidence="2">
    <location>
        <begin position="289"/>
        <end position="315"/>
    </location>
</feature>
<feature type="compositionally biased region" description="Polar residues" evidence="2">
    <location>
        <begin position="44"/>
        <end position="71"/>
    </location>
</feature>
<dbReference type="GO" id="GO:0006325">
    <property type="term" value="P:chromatin organization"/>
    <property type="evidence" value="ECO:0007669"/>
    <property type="project" value="UniProtKB-KW"/>
</dbReference>
<evidence type="ECO:0000313" key="4">
    <source>
        <dbReference type="Proteomes" id="UP000550707"/>
    </source>
</evidence>
<feature type="region of interest" description="Disordered" evidence="2">
    <location>
        <begin position="43"/>
        <end position="72"/>
    </location>
</feature>
<proteinExistence type="predicted"/>
<dbReference type="Proteomes" id="UP000550707">
    <property type="component" value="Unassembled WGS sequence"/>
</dbReference>
<protein>
    <submittedName>
        <fullName evidence="3">SET domain containing 5</fullName>
    </submittedName>
</protein>
<dbReference type="GO" id="GO:0034967">
    <property type="term" value="C:Set3 complex"/>
    <property type="evidence" value="ECO:0007669"/>
    <property type="project" value="TreeGrafter"/>
</dbReference>
<organism evidence="3 4">
    <name type="scientific">Molossus molossus</name>
    <name type="common">Pallas' mastiff bat</name>
    <name type="synonym">Vespertilio molossus</name>
    <dbReference type="NCBI Taxonomy" id="27622"/>
    <lineage>
        <taxon>Eukaryota</taxon>
        <taxon>Metazoa</taxon>
        <taxon>Chordata</taxon>
        <taxon>Craniata</taxon>
        <taxon>Vertebrata</taxon>
        <taxon>Euteleostomi</taxon>
        <taxon>Mammalia</taxon>
        <taxon>Eutheria</taxon>
        <taxon>Laurasiatheria</taxon>
        <taxon>Chiroptera</taxon>
        <taxon>Yangochiroptera</taxon>
        <taxon>Molossidae</taxon>
        <taxon>Molossus</taxon>
    </lineage>
</organism>
<gene>
    <name evidence="3" type="ORF">HJG59_016359</name>
</gene>
<feature type="compositionally biased region" description="Polar residues" evidence="2">
    <location>
        <begin position="181"/>
        <end position="190"/>
    </location>
</feature>
<feature type="region of interest" description="Disordered" evidence="2">
    <location>
        <begin position="181"/>
        <end position="217"/>
    </location>
</feature>
<evidence type="ECO:0000256" key="2">
    <source>
        <dbReference type="SAM" id="MobiDB-lite"/>
    </source>
</evidence>
<reference evidence="3 4" key="1">
    <citation type="journal article" date="2020" name="Nature">
        <title>Six reference-quality genomes reveal evolution of bat adaptations.</title>
        <authorList>
            <person name="Jebb D."/>
            <person name="Huang Z."/>
            <person name="Pippel M."/>
            <person name="Hughes G.M."/>
            <person name="Lavrichenko K."/>
            <person name="Devanna P."/>
            <person name="Winkler S."/>
            <person name="Jermiin L.S."/>
            <person name="Skirmuntt E.C."/>
            <person name="Katzourakis A."/>
            <person name="Burkitt-Gray L."/>
            <person name="Ray D.A."/>
            <person name="Sullivan K.A.M."/>
            <person name="Roscito J.G."/>
            <person name="Kirilenko B.M."/>
            <person name="Davalos L.M."/>
            <person name="Corthals A.P."/>
            <person name="Power M.L."/>
            <person name="Jones G."/>
            <person name="Ransome R.D."/>
            <person name="Dechmann D.K.N."/>
            <person name="Locatelli A.G."/>
            <person name="Puechmaille S.J."/>
            <person name="Fedrigo O."/>
            <person name="Jarvis E.D."/>
            <person name="Hiller M."/>
            <person name="Vernes S.C."/>
            <person name="Myers E.W."/>
            <person name="Teeling E.C."/>
        </authorList>
    </citation>
    <scope>NUCLEOTIDE SEQUENCE [LARGE SCALE GENOMIC DNA]</scope>
    <source>
        <strain evidence="3">MMolMol1</strain>
        <tissue evidence="3">Muscle</tissue>
    </source>
</reference>
<evidence type="ECO:0000313" key="3">
    <source>
        <dbReference type="EMBL" id="KAF6421184.1"/>
    </source>
</evidence>